<keyword evidence="3" id="KW-0812">Transmembrane</keyword>
<dbReference type="InterPro" id="IPR013216">
    <property type="entry name" value="Methyltransf_11"/>
</dbReference>
<dbReference type="EMBL" id="SPUK01000025">
    <property type="protein sequence ID" value="TQV90547.1"/>
    <property type="molecule type" value="Genomic_DNA"/>
</dbReference>
<evidence type="ECO:0000256" key="1">
    <source>
        <dbReference type="ARBA" id="ARBA00022679"/>
    </source>
</evidence>
<accession>A0A545UM71</accession>
<reference evidence="5 6" key="1">
    <citation type="journal article" date="2019" name="Appl. Microbiol. Biotechnol.">
        <title>Genome sequence of Isaria javanica and comparative genome analysis insights into family S53 peptidase evolution in fungal entomopathogens.</title>
        <authorList>
            <person name="Lin R."/>
            <person name="Zhang X."/>
            <person name="Xin B."/>
            <person name="Zou M."/>
            <person name="Gao Y."/>
            <person name="Qin F."/>
            <person name="Hu Q."/>
            <person name="Xie B."/>
            <person name="Cheng X."/>
        </authorList>
    </citation>
    <scope>NUCLEOTIDE SEQUENCE [LARGE SCALE GENOMIC DNA]</scope>
    <source>
        <strain evidence="5 6">IJ1G</strain>
    </source>
</reference>
<dbReference type="GO" id="GO:0005783">
    <property type="term" value="C:endoplasmic reticulum"/>
    <property type="evidence" value="ECO:0007669"/>
    <property type="project" value="TreeGrafter"/>
</dbReference>
<proteinExistence type="inferred from homology"/>
<dbReference type="CDD" id="cd02440">
    <property type="entry name" value="AdoMet_MTases"/>
    <property type="match status" value="1"/>
</dbReference>
<keyword evidence="3" id="KW-1133">Transmembrane helix</keyword>
<dbReference type="GO" id="GO:0032259">
    <property type="term" value="P:methylation"/>
    <property type="evidence" value="ECO:0007669"/>
    <property type="project" value="UniProtKB-KW"/>
</dbReference>
<dbReference type="Proteomes" id="UP000315783">
    <property type="component" value="Unassembled WGS sequence"/>
</dbReference>
<dbReference type="GO" id="GO:0006696">
    <property type="term" value="P:ergosterol biosynthetic process"/>
    <property type="evidence" value="ECO:0007669"/>
    <property type="project" value="TreeGrafter"/>
</dbReference>
<dbReference type="InterPro" id="IPR029063">
    <property type="entry name" value="SAM-dependent_MTases_sf"/>
</dbReference>
<protein>
    <submittedName>
        <fullName evidence="5">Methyltransferase type 11</fullName>
    </submittedName>
</protein>
<comment type="caution">
    <text evidence="5">The sequence shown here is derived from an EMBL/GenBank/DDBJ whole genome shotgun (WGS) entry which is preliminary data.</text>
</comment>
<feature type="transmembrane region" description="Helical" evidence="3">
    <location>
        <begin position="250"/>
        <end position="272"/>
    </location>
</feature>
<evidence type="ECO:0000259" key="4">
    <source>
        <dbReference type="Pfam" id="PF08241"/>
    </source>
</evidence>
<dbReference type="OrthoDB" id="540004at2759"/>
<keyword evidence="5" id="KW-0489">Methyltransferase</keyword>
<sequence length="303" mass="34009">MAASTTTVLASKNEPIIDDHPAVQTLYQSLESRIGYRLVLGGTRHFGYWEKDTWWMLPVSGPLRRMEQKLFDSLDLPAGSRVLDAGCGVGHVSLYLAGRGLQMTGIDITDHHLEKARRNIAKSGPLQSRVSVQKMDYHNLQTLQPGSFDGAFTMETLVHADDATKVAAELYRVLRPGGHIVLNEYDYNFSSEEEIGPELAKAMRQMSAHGAMPTWDIARQGHFERLLEGAGFVDVRVRDYSENVRPMLRLFWLLALVPNFFIQLLGLQRYFINTVGGAYAYNARKYWRYVSVTARKPGGQGGS</sequence>
<dbReference type="PANTHER" id="PTHR44068">
    <property type="entry name" value="ZGC:194242"/>
    <property type="match status" value="1"/>
</dbReference>
<dbReference type="PANTHER" id="PTHR44068:SF1">
    <property type="entry name" value="HYPOTHETICAL LOC100005854"/>
    <property type="match status" value="1"/>
</dbReference>
<evidence type="ECO:0000256" key="3">
    <source>
        <dbReference type="SAM" id="Phobius"/>
    </source>
</evidence>
<keyword evidence="3" id="KW-0472">Membrane</keyword>
<comment type="similarity">
    <text evidence="2">Belongs to the class I-like SAM-binding methyltransferase superfamily. Erg6/SMT family.</text>
</comment>
<dbReference type="Pfam" id="PF08241">
    <property type="entry name" value="Methyltransf_11"/>
    <property type="match status" value="1"/>
</dbReference>
<dbReference type="InterPro" id="IPR050447">
    <property type="entry name" value="Erg6_SMT_methyltransf"/>
</dbReference>
<keyword evidence="6" id="KW-1185">Reference proteome</keyword>
<gene>
    <name evidence="5" type="ORF">IF1G_10699</name>
</gene>
<evidence type="ECO:0000313" key="5">
    <source>
        <dbReference type="EMBL" id="TQV90547.1"/>
    </source>
</evidence>
<evidence type="ECO:0000256" key="2">
    <source>
        <dbReference type="ARBA" id="ARBA00038188"/>
    </source>
</evidence>
<name>A0A545UM71_9HYPO</name>
<dbReference type="SUPFAM" id="SSF53335">
    <property type="entry name" value="S-adenosyl-L-methionine-dependent methyltransferases"/>
    <property type="match status" value="1"/>
</dbReference>
<keyword evidence="1 5" id="KW-0808">Transferase</keyword>
<organism evidence="5 6">
    <name type="scientific">Cordyceps javanica</name>
    <dbReference type="NCBI Taxonomy" id="43265"/>
    <lineage>
        <taxon>Eukaryota</taxon>
        <taxon>Fungi</taxon>
        <taxon>Dikarya</taxon>
        <taxon>Ascomycota</taxon>
        <taxon>Pezizomycotina</taxon>
        <taxon>Sordariomycetes</taxon>
        <taxon>Hypocreomycetidae</taxon>
        <taxon>Hypocreales</taxon>
        <taxon>Cordycipitaceae</taxon>
        <taxon>Cordyceps</taxon>
    </lineage>
</organism>
<evidence type="ECO:0000313" key="6">
    <source>
        <dbReference type="Proteomes" id="UP000315783"/>
    </source>
</evidence>
<dbReference type="GO" id="GO:0003838">
    <property type="term" value="F:sterol 24-C-methyltransferase activity"/>
    <property type="evidence" value="ECO:0007669"/>
    <property type="project" value="TreeGrafter"/>
</dbReference>
<feature type="domain" description="Methyltransferase type 11" evidence="4">
    <location>
        <begin position="83"/>
        <end position="182"/>
    </location>
</feature>
<dbReference type="STRING" id="43265.A0A545UM71"/>
<dbReference type="Gene3D" id="3.40.50.150">
    <property type="entry name" value="Vaccinia Virus protein VP39"/>
    <property type="match status" value="1"/>
</dbReference>
<dbReference type="AlphaFoldDB" id="A0A545UM71"/>